<dbReference type="GO" id="GO:0003677">
    <property type="term" value="F:DNA binding"/>
    <property type="evidence" value="ECO:0007669"/>
    <property type="project" value="UniProtKB-KW"/>
</dbReference>
<dbReference type="AlphaFoldDB" id="A0AAD8HG31"/>
<protein>
    <recommendedName>
        <fullName evidence="6">C3H1-type domain-containing protein</fullName>
    </recommendedName>
</protein>
<name>A0AAD8HG31_9APIA</name>
<comment type="caution">
    <text evidence="7">The sequence shown here is derived from an EMBL/GenBank/DDBJ whole genome shotgun (WGS) entry which is preliminary data.</text>
</comment>
<keyword evidence="1 5" id="KW-0479">Metal-binding</keyword>
<evidence type="ECO:0000256" key="4">
    <source>
        <dbReference type="ARBA" id="ARBA00023125"/>
    </source>
</evidence>
<dbReference type="PANTHER" id="PTHR12506:SF20">
    <property type="entry name" value="ZINC FINGER CCCH DOMAIN-CONTAINING PROTEIN 67"/>
    <property type="match status" value="1"/>
</dbReference>
<dbReference type="Proteomes" id="UP001237642">
    <property type="component" value="Unassembled WGS sequence"/>
</dbReference>
<evidence type="ECO:0000256" key="1">
    <source>
        <dbReference type="ARBA" id="ARBA00022723"/>
    </source>
</evidence>
<dbReference type="EMBL" id="JAUIZM010000009">
    <property type="protein sequence ID" value="KAK1365816.1"/>
    <property type="molecule type" value="Genomic_DNA"/>
</dbReference>
<accession>A0AAD8HG31</accession>
<evidence type="ECO:0000256" key="5">
    <source>
        <dbReference type="PROSITE-ProRule" id="PRU00723"/>
    </source>
</evidence>
<evidence type="ECO:0000313" key="7">
    <source>
        <dbReference type="EMBL" id="KAK1365816.1"/>
    </source>
</evidence>
<dbReference type="GO" id="GO:0008270">
    <property type="term" value="F:zinc ion binding"/>
    <property type="evidence" value="ECO:0007669"/>
    <property type="project" value="UniProtKB-KW"/>
</dbReference>
<organism evidence="7 8">
    <name type="scientific">Heracleum sosnowskyi</name>
    <dbReference type="NCBI Taxonomy" id="360622"/>
    <lineage>
        <taxon>Eukaryota</taxon>
        <taxon>Viridiplantae</taxon>
        <taxon>Streptophyta</taxon>
        <taxon>Embryophyta</taxon>
        <taxon>Tracheophyta</taxon>
        <taxon>Spermatophyta</taxon>
        <taxon>Magnoliopsida</taxon>
        <taxon>eudicotyledons</taxon>
        <taxon>Gunneridae</taxon>
        <taxon>Pentapetalae</taxon>
        <taxon>asterids</taxon>
        <taxon>campanulids</taxon>
        <taxon>Apiales</taxon>
        <taxon>Apiaceae</taxon>
        <taxon>Apioideae</taxon>
        <taxon>apioid superclade</taxon>
        <taxon>Tordylieae</taxon>
        <taxon>Tordyliinae</taxon>
        <taxon>Heracleum</taxon>
    </lineage>
</organism>
<proteinExistence type="predicted"/>
<evidence type="ECO:0000259" key="6">
    <source>
        <dbReference type="PROSITE" id="PS50103"/>
    </source>
</evidence>
<reference evidence="7" key="2">
    <citation type="submission" date="2023-05" db="EMBL/GenBank/DDBJ databases">
        <authorList>
            <person name="Schelkunov M.I."/>
        </authorList>
    </citation>
    <scope>NUCLEOTIDE SEQUENCE</scope>
    <source>
        <strain evidence="7">Hsosn_3</strain>
        <tissue evidence="7">Leaf</tissue>
    </source>
</reference>
<evidence type="ECO:0000313" key="8">
    <source>
        <dbReference type="Proteomes" id="UP001237642"/>
    </source>
</evidence>
<keyword evidence="3 5" id="KW-0862">Zinc</keyword>
<dbReference type="GO" id="GO:0003729">
    <property type="term" value="F:mRNA binding"/>
    <property type="evidence" value="ECO:0007669"/>
    <property type="project" value="TreeGrafter"/>
</dbReference>
<keyword evidence="4" id="KW-0238">DNA-binding</keyword>
<evidence type="ECO:0000256" key="2">
    <source>
        <dbReference type="ARBA" id="ARBA00022771"/>
    </source>
</evidence>
<keyword evidence="2 5" id="KW-0863">Zinc-finger</keyword>
<keyword evidence="8" id="KW-1185">Reference proteome</keyword>
<dbReference type="InterPro" id="IPR000571">
    <property type="entry name" value="Znf_CCCH"/>
</dbReference>
<dbReference type="Pfam" id="PF00642">
    <property type="entry name" value="zf-CCCH"/>
    <property type="match status" value="1"/>
</dbReference>
<gene>
    <name evidence="7" type="ORF">POM88_041377</name>
</gene>
<evidence type="ECO:0000256" key="3">
    <source>
        <dbReference type="ARBA" id="ARBA00022833"/>
    </source>
</evidence>
<feature type="domain" description="C3H1-type" evidence="6">
    <location>
        <begin position="112"/>
        <end position="140"/>
    </location>
</feature>
<feature type="zinc finger region" description="C3H1-type" evidence="5">
    <location>
        <begin position="112"/>
        <end position="140"/>
    </location>
</feature>
<dbReference type="InterPro" id="IPR050974">
    <property type="entry name" value="Plant_ZF_CCCH"/>
</dbReference>
<dbReference type="PROSITE" id="PS50103">
    <property type="entry name" value="ZF_C3H1"/>
    <property type="match status" value="1"/>
</dbReference>
<reference evidence="7" key="1">
    <citation type="submission" date="2023-02" db="EMBL/GenBank/DDBJ databases">
        <title>Genome of toxic invasive species Heracleum sosnowskyi carries increased number of genes despite the absence of recent whole-genome duplications.</title>
        <authorList>
            <person name="Schelkunov M."/>
            <person name="Shtratnikova V."/>
            <person name="Makarenko M."/>
            <person name="Klepikova A."/>
            <person name="Omelchenko D."/>
            <person name="Novikova G."/>
            <person name="Obukhova E."/>
            <person name="Bogdanov V."/>
            <person name="Penin A."/>
            <person name="Logacheva M."/>
        </authorList>
    </citation>
    <scope>NUCLEOTIDE SEQUENCE</scope>
    <source>
        <strain evidence="7">Hsosn_3</strain>
        <tissue evidence="7">Leaf</tissue>
    </source>
</reference>
<sequence>MQNGTDIRLPKTLVLILHVGLKSYKPMQINVIRRVGGAKINVKRRVKGPVYPTPGRNLPIPPGLAMDIPATGSSFNILDAWFPLTIEDVDGQSVNCIDCTRFTLNEEGLPLRPGQSICSHFSRFRICKFGPSCKDNHSVPNDILASSNGSDQGRPFQFNYFGDEYGEWEVEHMRSV</sequence>
<dbReference type="PANTHER" id="PTHR12506">
    <property type="entry name" value="PROTEIN PHOSPHATASE RELATED"/>
    <property type="match status" value="1"/>
</dbReference>